<dbReference type="Pfam" id="PF12945">
    <property type="entry name" value="PilZNR"/>
    <property type="match status" value="1"/>
</dbReference>
<gene>
    <name evidence="6" type="ORF">SAMN05216262_102222</name>
</gene>
<evidence type="ECO:0000256" key="2">
    <source>
        <dbReference type="ARBA" id="ARBA00022741"/>
    </source>
</evidence>
<sequence>MVDNSVKMDTVSRLNRNLALLPPGATITLDMSTPAGQRGKFRSKFVGYLPKNYVLVQYPDSSKLGNFAQYITQGMGVTVRGLIEGHEGAVVAFISHVKQTVQLPSRLIVLEFPREVSLQNLRSAMRIETHIKAKLKIKDEHWSAVIANISETGCQLLVSNGEKLTLTGEQAVEIIIEDFQGLKNLKLQAIICNNRTQAEGVMLGMKFADASKSEVTKVLQQAVVTPH</sequence>
<dbReference type="Gene3D" id="2.30.110.10">
    <property type="entry name" value="Electron Transport, Fmn-binding Protein, Chain A"/>
    <property type="match status" value="1"/>
</dbReference>
<dbReference type="AlphaFoldDB" id="A0A1H7JFT5"/>
<keyword evidence="3" id="KW-0975">Bacterial flagellum</keyword>
<evidence type="ECO:0000256" key="1">
    <source>
        <dbReference type="ARBA" id="ARBA00022636"/>
    </source>
</evidence>
<evidence type="ECO:0000259" key="4">
    <source>
        <dbReference type="Pfam" id="PF07238"/>
    </source>
</evidence>
<dbReference type="InterPro" id="IPR009875">
    <property type="entry name" value="PilZ_domain"/>
</dbReference>
<keyword evidence="6" id="KW-0282">Flagellum</keyword>
<evidence type="ECO:0000256" key="3">
    <source>
        <dbReference type="ARBA" id="ARBA00023143"/>
    </source>
</evidence>
<dbReference type="InterPro" id="IPR012349">
    <property type="entry name" value="Split_barrel_FMN-bd"/>
</dbReference>
<dbReference type="EMBL" id="FOBI01000002">
    <property type="protein sequence ID" value="SEK73332.1"/>
    <property type="molecule type" value="Genomic_DNA"/>
</dbReference>
<keyword evidence="7" id="KW-1185">Reference proteome</keyword>
<keyword evidence="6" id="KW-0969">Cilium</keyword>
<dbReference type="STRING" id="641665.GCA_002104455_01712"/>
<organism evidence="6 7">
    <name type="scientific">Colwellia chukchiensis</name>
    <dbReference type="NCBI Taxonomy" id="641665"/>
    <lineage>
        <taxon>Bacteria</taxon>
        <taxon>Pseudomonadati</taxon>
        <taxon>Pseudomonadota</taxon>
        <taxon>Gammaproteobacteria</taxon>
        <taxon>Alteromonadales</taxon>
        <taxon>Colwelliaceae</taxon>
        <taxon>Colwellia</taxon>
    </lineage>
</organism>
<dbReference type="SUPFAM" id="SSF141371">
    <property type="entry name" value="PilZ domain-like"/>
    <property type="match status" value="2"/>
</dbReference>
<accession>A0A1H7JFT5</accession>
<name>A0A1H7JFT5_9GAMM</name>
<feature type="domain" description="PilZ" evidence="4">
    <location>
        <begin position="121"/>
        <end position="217"/>
    </location>
</feature>
<evidence type="ECO:0000313" key="7">
    <source>
        <dbReference type="Proteomes" id="UP000199297"/>
    </source>
</evidence>
<evidence type="ECO:0000259" key="5">
    <source>
        <dbReference type="Pfam" id="PF12945"/>
    </source>
</evidence>
<dbReference type="Gene3D" id="2.40.10.220">
    <property type="entry name" value="predicted glycosyltransferase like domains"/>
    <property type="match status" value="1"/>
</dbReference>
<keyword evidence="2" id="KW-0547">Nucleotide-binding</keyword>
<dbReference type="RefSeq" id="WP_085283545.1">
    <property type="nucleotide sequence ID" value="NZ_FOBI01000002.1"/>
</dbReference>
<dbReference type="GO" id="GO:0035438">
    <property type="term" value="F:cyclic-di-GMP binding"/>
    <property type="evidence" value="ECO:0007669"/>
    <property type="project" value="InterPro"/>
</dbReference>
<reference evidence="7" key="1">
    <citation type="submission" date="2016-10" db="EMBL/GenBank/DDBJ databases">
        <authorList>
            <person name="Varghese N."/>
            <person name="Submissions S."/>
        </authorList>
    </citation>
    <scope>NUCLEOTIDE SEQUENCE [LARGE SCALE GENOMIC DNA]</scope>
    <source>
        <strain evidence="7">CGMCC 1.9127</strain>
    </source>
</reference>
<proteinExistence type="predicted"/>
<dbReference type="InterPro" id="IPR009926">
    <property type="entry name" value="T3SS_YcgR_PilZN"/>
</dbReference>
<feature type="domain" description="Type III secretion system flagellar brake protein YcgR PilZN" evidence="5">
    <location>
        <begin position="23"/>
        <end position="113"/>
    </location>
</feature>
<keyword evidence="1" id="KW-0973">c-di-GMP</keyword>
<protein>
    <submittedName>
        <fullName evidence="6">C-di-GMP-binding flagellar brake protein YcgR, contains PilZNR and PilZ domains</fullName>
    </submittedName>
</protein>
<dbReference type="Proteomes" id="UP000199297">
    <property type="component" value="Unassembled WGS sequence"/>
</dbReference>
<evidence type="ECO:0000313" key="6">
    <source>
        <dbReference type="EMBL" id="SEK73332.1"/>
    </source>
</evidence>
<keyword evidence="6" id="KW-0966">Cell projection</keyword>
<dbReference type="OrthoDB" id="6262602at2"/>
<dbReference type="Pfam" id="PF07238">
    <property type="entry name" value="PilZ"/>
    <property type="match status" value="1"/>
</dbReference>